<keyword evidence="12" id="KW-1185">Reference proteome</keyword>
<evidence type="ECO:0000256" key="5">
    <source>
        <dbReference type="ARBA" id="ARBA00022692"/>
    </source>
</evidence>
<feature type="transmembrane region" description="Helical" evidence="9">
    <location>
        <begin position="351"/>
        <end position="368"/>
    </location>
</feature>
<dbReference type="EMBL" id="NFZS01000002">
    <property type="protein sequence ID" value="RAO76209.1"/>
    <property type="molecule type" value="Genomic_DNA"/>
</dbReference>
<keyword evidence="7" id="KW-0406">Ion transport</keyword>
<reference evidence="11 12" key="1">
    <citation type="journal article" date="2018" name="Genet. Mol. Biol.">
        <title>The genome sequence of Dyella jiangningensis FCAV SCS01 from a lignocellulose-decomposing microbial consortium metagenome reveals potential for biotechnological applications.</title>
        <authorList>
            <person name="Desiderato J.G."/>
            <person name="Alvarenga D.O."/>
            <person name="Constancio M.T.L."/>
            <person name="Alves L.M.C."/>
            <person name="Varani A.M."/>
        </authorList>
    </citation>
    <scope>NUCLEOTIDE SEQUENCE [LARGE SCALE GENOMIC DNA]</scope>
    <source>
        <strain evidence="11 12">FCAV SCS01</strain>
    </source>
</reference>
<feature type="transmembrane region" description="Helical" evidence="9">
    <location>
        <begin position="438"/>
        <end position="460"/>
    </location>
</feature>
<evidence type="ECO:0000313" key="12">
    <source>
        <dbReference type="Proteomes" id="UP000248926"/>
    </source>
</evidence>
<feature type="transmembrane region" description="Helical" evidence="9">
    <location>
        <begin position="28"/>
        <end position="49"/>
    </location>
</feature>
<sequence length="473" mass="50667">MLAARRRRHDKPRLTLHASPRRTNHVSIQAWLLLLGILLLISSLLGGWIRRTPMTPFVLYVVAGVALGPWLADQARVDLVKYAPVLERATELALVVSLFIGGLKLRALWHEMSWSTGVRLAVPAMLLTVGAMTLAAHALFAASWPMALLFSAAVAPTDPVLASLVSVDDADDTDGLRVALSTEAGLNDGAGMPLLLLALLLFHESTARADLWNWFLRDVVWALPAGIAVGFGLALLTGALATHIKARSQDTGPNDFLALALLAITYAAAQYLHASVFLASFAAGLGLRHAEWRVVQRHPSPHSKGSSDVHPPAEVLINPNQRDSEVAKHPWASIGLVVSDALSFGDTLERLIGAGVLLFLGIALASYASLSAVVLAALLFLVVRPLAVLAVTGHCGLRWPRRLLLGWLGIRGLGSLSYLAYAITHGLPSSAATQLSEWIVTLVVLSILVHGTSTQPLMAWRASRMAQRRSHGS</sequence>
<dbReference type="GO" id="GO:0015297">
    <property type="term" value="F:antiporter activity"/>
    <property type="evidence" value="ECO:0007669"/>
    <property type="project" value="UniProtKB-KW"/>
</dbReference>
<keyword evidence="2" id="KW-0813">Transport</keyword>
<feature type="transmembrane region" description="Helical" evidence="9">
    <location>
        <begin position="121"/>
        <end position="142"/>
    </location>
</feature>
<evidence type="ECO:0000259" key="10">
    <source>
        <dbReference type="Pfam" id="PF00999"/>
    </source>
</evidence>
<evidence type="ECO:0000256" key="1">
    <source>
        <dbReference type="ARBA" id="ARBA00004651"/>
    </source>
</evidence>
<feature type="transmembrane region" description="Helical" evidence="9">
    <location>
        <begin position="256"/>
        <end position="287"/>
    </location>
</feature>
<name>A0A328P2J7_9GAMM</name>
<dbReference type="PANTHER" id="PTHR32507">
    <property type="entry name" value="NA(+)/H(+) ANTIPORTER 1"/>
    <property type="match status" value="1"/>
</dbReference>
<evidence type="ECO:0000256" key="6">
    <source>
        <dbReference type="ARBA" id="ARBA00022989"/>
    </source>
</evidence>
<comment type="subcellular location">
    <subcellularLocation>
        <location evidence="1">Cell membrane</location>
        <topology evidence="1">Multi-pass membrane protein</topology>
    </subcellularLocation>
</comment>
<evidence type="ECO:0000256" key="3">
    <source>
        <dbReference type="ARBA" id="ARBA00022449"/>
    </source>
</evidence>
<evidence type="ECO:0000256" key="4">
    <source>
        <dbReference type="ARBA" id="ARBA00022475"/>
    </source>
</evidence>
<evidence type="ECO:0000313" key="11">
    <source>
        <dbReference type="EMBL" id="RAO76209.1"/>
    </source>
</evidence>
<dbReference type="Gene3D" id="1.20.1530.20">
    <property type="match status" value="1"/>
</dbReference>
<dbReference type="GO" id="GO:1902600">
    <property type="term" value="P:proton transmembrane transport"/>
    <property type="evidence" value="ECO:0007669"/>
    <property type="project" value="InterPro"/>
</dbReference>
<evidence type="ECO:0000256" key="9">
    <source>
        <dbReference type="SAM" id="Phobius"/>
    </source>
</evidence>
<dbReference type="InterPro" id="IPR006153">
    <property type="entry name" value="Cation/H_exchanger_TM"/>
</dbReference>
<gene>
    <name evidence="11" type="ORF">CA260_10960</name>
</gene>
<dbReference type="PANTHER" id="PTHR32507:SF8">
    <property type="entry name" value="CNH1P"/>
    <property type="match status" value="1"/>
</dbReference>
<dbReference type="InterPro" id="IPR038770">
    <property type="entry name" value="Na+/solute_symporter_sf"/>
</dbReference>
<keyword evidence="3" id="KW-0050">Antiport</keyword>
<evidence type="ECO:0000256" key="2">
    <source>
        <dbReference type="ARBA" id="ARBA00022448"/>
    </source>
</evidence>
<accession>A0A328P2J7</accession>
<feature type="transmembrane region" description="Helical" evidence="9">
    <location>
        <begin position="219"/>
        <end position="244"/>
    </location>
</feature>
<organism evidence="11 12">
    <name type="scientific">Dyella jiangningensis</name>
    <dbReference type="NCBI Taxonomy" id="1379159"/>
    <lineage>
        <taxon>Bacteria</taxon>
        <taxon>Pseudomonadati</taxon>
        <taxon>Pseudomonadota</taxon>
        <taxon>Gammaproteobacteria</taxon>
        <taxon>Lysobacterales</taxon>
        <taxon>Rhodanobacteraceae</taxon>
        <taxon>Dyella</taxon>
    </lineage>
</organism>
<keyword evidence="8 9" id="KW-0472">Membrane</keyword>
<evidence type="ECO:0000256" key="7">
    <source>
        <dbReference type="ARBA" id="ARBA00023065"/>
    </source>
</evidence>
<keyword evidence="5 9" id="KW-0812">Transmembrane</keyword>
<dbReference type="OrthoDB" id="9810860at2"/>
<feature type="domain" description="Cation/H+ exchanger transmembrane" evidence="10">
    <location>
        <begin position="41"/>
        <end position="290"/>
    </location>
</feature>
<dbReference type="AlphaFoldDB" id="A0A328P2J7"/>
<keyword evidence="6 9" id="KW-1133">Transmembrane helix</keyword>
<feature type="transmembrane region" description="Helical" evidence="9">
    <location>
        <begin position="403"/>
        <end position="423"/>
    </location>
</feature>
<feature type="domain" description="Cation/H+ exchanger transmembrane" evidence="10">
    <location>
        <begin position="356"/>
        <end position="460"/>
    </location>
</feature>
<comment type="caution">
    <text evidence="11">The sequence shown here is derived from an EMBL/GenBank/DDBJ whole genome shotgun (WGS) entry which is preliminary data.</text>
</comment>
<dbReference type="GO" id="GO:0005886">
    <property type="term" value="C:plasma membrane"/>
    <property type="evidence" value="ECO:0007669"/>
    <property type="project" value="UniProtKB-SubCell"/>
</dbReference>
<dbReference type="Proteomes" id="UP000248926">
    <property type="component" value="Unassembled WGS sequence"/>
</dbReference>
<proteinExistence type="predicted"/>
<protein>
    <recommendedName>
        <fullName evidence="10">Cation/H+ exchanger transmembrane domain-containing protein</fullName>
    </recommendedName>
</protein>
<keyword evidence="4" id="KW-1003">Cell membrane</keyword>
<feature type="transmembrane region" description="Helical" evidence="9">
    <location>
        <begin position="374"/>
        <end position="391"/>
    </location>
</feature>
<feature type="transmembrane region" description="Helical" evidence="9">
    <location>
        <begin position="56"/>
        <end position="72"/>
    </location>
</feature>
<feature type="transmembrane region" description="Helical" evidence="9">
    <location>
        <begin position="92"/>
        <end position="109"/>
    </location>
</feature>
<evidence type="ECO:0000256" key="8">
    <source>
        <dbReference type="ARBA" id="ARBA00023136"/>
    </source>
</evidence>
<dbReference type="Pfam" id="PF00999">
    <property type="entry name" value="Na_H_Exchanger"/>
    <property type="match status" value="2"/>
</dbReference>